<dbReference type="Gene3D" id="1.10.150.130">
    <property type="match status" value="1"/>
</dbReference>
<evidence type="ECO:0000313" key="6">
    <source>
        <dbReference type="Proteomes" id="UP000198885"/>
    </source>
</evidence>
<dbReference type="STRING" id="641238.SAMN04490244_101300"/>
<keyword evidence="2" id="KW-0229">DNA integration</keyword>
<evidence type="ECO:0000256" key="1">
    <source>
        <dbReference type="ARBA" id="ARBA00008857"/>
    </source>
</evidence>
<name>A0A1H9PSP5_9RHOB</name>
<keyword evidence="3" id="KW-0238">DNA-binding</keyword>
<dbReference type="InterPro" id="IPR010998">
    <property type="entry name" value="Integrase_recombinase_N"/>
</dbReference>
<evidence type="ECO:0000256" key="2">
    <source>
        <dbReference type="ARBA" id="ARBA00022908"/>
    </source>
</evidence>
<dbReference type="InterPro" id="IPR050808">
    <property type="entry name" value="Phage_Integrase"/>
</dbReference>
<dbReference type="PANTHER" id="PTHR30629">
    <property type="entry name" value="PROPHAGE INTEGRASE"/>
    <property type="match status" value="1"/>
</dbReference>
<protein>
    <recommendedName>
        <fullName evidence="7">Phage integrase family protein</fullName>
    </recommendedName>
</protein>
<proteinExistence type="inferred from homology"/>
<keyword evidence="6" id="KW-1185">Reference proteome</keyword>
<dbReference type="GO" id="GO:0003677">
    <property type="term" value="F:DNA binding"/>
    <property type="evidence" value="ECO:0007669"/>
    <property type="project" value="UniProtKB-KW"/>
</dbReference>
<gene>
    <name evidence="5" type="ORF">SAMN04490244_101300</name>
</gene>
<evidence type="ECO:0000256" key="3">
    <source>
        <dbReference type="ARBA" id="ARBA00023125"/>
    </source>
</evidence>
<dbReference type="AlphaFoldDB" id="A0A1H9PSP5"/>
<keyword evidence="4" id="KW-0233">DNA recombination</keyword>
<dbReference type="SUPFAM" id="SSF56349">
    <property type="entry name" value="DNA breaking-rejoining enzymes"/>
    <property type="match status" value="1"/>
</dbReference>
<dbReference type="GO" id="GO:0006310">
    <property type="term" value="P:DNA recombination"/>
    <property type="evidence" value="ECO:0007669"/>
    <property type="project" value="UniProtKB-KW"/>
</dbReference>
<dbReference type="Gene3D" id="1.10.443.10">
    <property type="entry name" value="Intergrase catalytic core"/>
    <property type="match status" value="1"/>
</dbReference>
<dbReference type="InterPro" id="IPR011010">
    <property type="entry name" value="DNA_brk_join_enz"/>
</dbReference>
<dbReference type="GO" id="GO:0015074">
    <property type="term" value="P:DNA integration"/>
    <property type="evidence" value="ECO:0007669"/>
    <property type="project" value="UniProtKB-KW"/>
</dbReference>
<dbReference type="EMBL" id="FOGU01000001">
    <property type="protein sequence ID" value="SER50779.1"/>
    <property type="molecule type" value="Genomic_DNA"/>
</dbReference>
<comment type="similarity">
    <text evidence="1">Belongs to the 'phage' integrase family.</text>
</comment>
<dbReference type="Proteomes" id="UP000198885">
    <property type="component" value="Unassembled WGS sequence"/>
</dbReference>
<dbReference type="OrthoDB" id="7510934at2"/>
<dbReference type="PANTHER" id="PTHR30629:SF2">
    <property type="entry name" value="PROPHAGE INTEGRASE INTS-RELATED"/>
    <property type="match status" value="1"/>
</dbReference>
<dbReference type="InterPro" id="IPR013762">
    <property type="entry name" value="Integrase-like_cat_sf"/>
</dbReference>
<accession>A0A1H9PSP5</accession>
<evidence type="ECO:0008006" key="7">
    <source>
        <dbReference type="Google" id="ProtNLM"/>
    </source>
</evidence>
<organism evidence="5 6">
    <name type="scientific">Tranquillimonas rosea</name>
    <dbReference type="NCBI Taxonomy" id="641238"/>
    <lineage>
        <taxon>Bacteria</taxon>
        <taxon>Pseudomonadati</taxon>
        <taxon>Pseudomonadota</taxon>
        <taxon>Alphaproteobacteria</taxon>
        <taxon>Rhodobacterales</taxon>
        <taxon>Roseobacteraceae</taxon>
        <taxon>Tranquillimonas</taxon>
    </lineage>
</organism>
<evidence type="ECO:0000313" key="5">
    <source>
        <dbReference type="EMBL" id="SER50779.1"/>
    </source>
</evidence>
<reference evidence="5 6" key="1">
    <citation type="submission" date="2016-10" db="EMBL/GenBank/DDBJ databases">
        <authorList>
            <person name="de Groot N.N."/>
        </authorList>
    </citation>
    <scope>NUCLEOTIDE SEQUENCE [LARGE SCALE GENOMIC DNA]</scope>
    <source>
        <strain evidence="5 6">DSM 23042</strain>
    </source>
</reference>
<evidence type="ECO:0000256" key="4">
    <source>
        <dbReference type="ARBA" id="ARBA00023172"/>
    </source>
</evidence>
<sequence length="369" mass="42221">MAPDIRLDRYVQRKTKRGREYFFFRIVRDGKERRWPLPHPFEDGYRKAYRKAWEECFGVNLAEIENPHGFEALIRKHKESAKYNGLSKDSKNLRNMACDLVLDRWGDFLPSAIRPIHAQALYDSLADRPATANRRLDDISALFSWGKPRGFADINPCEGVERVVSEGSYEPWPEWALEKLFKQGKPHILKPALGAIYTGQRRGDLLHRFTASRIRDGLWTPKQGKTGTPVPIPLHPVMLAMVEEHRELMKKRGIIDPDAPIFENSRGKPWGSGFGASWSKELTRLKLHVVEPRLTFHGLRTTNATLIASAVAKSPELYGGIERVRAMLGHLSKRMSEHYARRAEVEQMNTESVLLLPDFGNHLGEIGNR</sequence>
<dbReference type="RefSeq" id="WP_092687277.1">
    <property type="nucleotide sequence ID" value="NZ_FOGU01000001.1"/>
</dbReference>